<keyword evidence="2" id="KW-1185">Reference proteome</keyword>
<sequence length="67" mass="7601">MTLAADELFVIRGHEFAQLMQTGKTSLLVTVLLVESTQGENIVTQFTYTTLYGTFFRLELHDQDFLG</sequence>
<accession>A0A922I5J1</accession>
<gene>
    <name evidence="1" type="ORF">DERF_004190</name>
</gene>
<dbReference type="AlphaFoldDB" id="A0A922I5J1"/>
<comment type="caution">
    <text evidence="1">The sequence shown here is derived from an EMBL/GenBank/DDBJ whole genome shotgun (WGS) entry which is preliminary data.</text>
</comment>
<proteinExistence type="predicted"/>
<evidence type="ECO:0000313" key="1">
    <source>
        <dbReference type="EMBL" id="KAH9520484.1"/>
    </source>
</evidence>
<reference evidence="1" key="2">
    <citation type="journal article" date="2022" name="Res Sq">
        <title>Comparative Genomics Reveals Insights into the Divergent Evolution of Astigmatic Mites and Household Pest Adaptations.</title>
        <authorList>
            <person name="Xiong Q."/>
            <person name="Wan A.T.-Y."/>
            <person name="Liu X.-Y."/>
            <person name="Fung C.S.-H."/>
            <person name="Xiao X."/>
            <person name="Malainual N."/>
            <person name="Hou J."/>
            <person name="Wang L."/>
            <person name="Wang M."/>
            <person name="Yang K."/>
            <person name="Cui Y."/>
            <person name="Leung E."/>
            <person name="Nong W."/>
            <person name="Shin S.-K."/>
            <person name="Au S."/>
            <person name="Jeong K.Y."/>
            <person name="Chew F.T."/>
            <person name="Hui J."/>
            <person name="Leung T.F."/>
            <person name="Tungtrongchitr A."/>
            <person name="Zhong N."/>
            <person name="Liu Z."/>
            <person name="Tsui S."/>
        </authorList>
    </citation>
    <scope>NUCLEOTIDE SEQUENCE</scope>
    <source>
        <strain evidence="1">Derf</strain>
        <tissue evidence="1">Whole organism</tissue>
    </source>
</reference>
<name>A0A922I5J1_DERFA</name>
<reference evidence="1" key="1">
    <citation type="submission" date="2013-05" db="EMBL/GenBank/DDBJ databases">
        <authorList>
            <person name="Yim A.K.Y."/>
            <person name="Chan T.F."/>
            <person name="Ji K.M."/>
            <person name="Liu X.Y."/>
            <person name="Zhou J.W."/>
            <person name="Li R.Q."/>
            <person name="Yang K.Y."/>
            <person name="Li J."/>
            <person name="Li M."/>
            <person name="Law P.T.W."/>
            <person name="Wu Y.L."/>
            <person name="Cai Z.L."/>
            <person name="Qin H."/>
            <person name="Bao Y."/>
            <person name="Leung R.K.K."/>
            <person name="Ng P.K.S."/>
            <person name="Zou J."/>
            <person name="Zhong X.J."/>
            <person name="Ran P.X."/>
            <person name="Zhong N.S."/>
            <person name="Liu Z.G."/>
            <person name="Tsui S.K.W."/>
        </authorList>
    </citation>
    <scope>NUCLEOTIDE SEQUENCE</scope>
    <source>
        <strain evidence="1">Derf</strain>
        <tissue evidence="1">Whole organism</tissue>
    </source>
</reference>
<dbReference type="EMBL" id="ASGP02000002">
    <property type="protein sequence ID" value="KAH9520484.1"/>
    <property type="molecule type" value="Genomic_DNA"/>
</dbReference>
<dbReference type="Proteomes" id="UP000790347">
    <property type="component" value="Unassembled WGS sequence"/>
</dbReference>
<evidence type="ECO:0000313" key="2">
    <source>
        <dbReference type="Proteomes" id="UP000790347"/>
    </source>
</evidence>
<protein>
    <submittedName>
        <fullName evidence="1">Uncharacterized protein</fullName>
    </submittedName>
</protein>
<organism evidence="1 2">
    <name type="scientific">Dermatophagoides farinae</name>
    <name type="common">American house dust mite</name>
    <dbReference type="NCBI Taxonomy" id="6954"/>
    <lineage>
        <taxon>Eukaryota</taxon>
        <taxon>Metazoa</taxon>
        <taxon>Ecdysozoa</taxon>
        <taxon>Arthropoda</taxon>
        <taxon>Chelicerata</taxon>
        <taxon>Arachnida</taxon>
        <taxon>Acari</taxon>
        <taxon>Acariformes</taxon>
        <taxon>Sarcoptiformes</taxon>
        <taxon>Astigmata</taxon>
        <taxon>Psoroptidia</taxon>
        <taxon>Analgoidea</taxon>
        <taxon>Pyroglyphidae</taxon>
        <taxon>Dermatophagoidinae</taxon>
        <taxon>Dermatophagoides</taxon>
    </lineage>
</organism>